<feature type="compositionally biased region" description="Basic and acidic residues" evidence="1">
    <location>
        <begin position="77"/>
        <end position="93"/>
    </location>
</feature>
<name>A0A4Y1QSR5_PRUDU</name>
<gene>
    <name evidence="2" type="ORF">Prudu_003289</name>
</gene>
<dbReference type="AlphaFoldDB" id="A0A4Y1QSR5"/>
<organism evidence="2">
    <name type="scientific">Prunus dulcis</name>
    <name type="common">Almond</name>
    <name type="synonym">Amygdalus dulcis</name>
    <dbReference type="NCBI Taxonomy" id="3755"/>
    <lineage>
        <taxon>Eukaryota</taxon>
        <taxon>Viridiplantae</taxon>
        <taxon>Streptophyta</taxon>
        <taxon>Embryophyta</taxon>
        <taxon>Tracheophyta</taxon>
        <taxon>Spermatophyta</taxon>
        <taxon>Magnoliopsida</taxon>
        <taxon>eudicotyledons</taxon>
        <taxon>Gunneridae</taxon>
        <taxon>Pentapetalae</taxon>
        <taxon>rosids</taxon>
        <taxon>fabids</taxon>
        <taxon>Rosales</taxon>
        <taxon>Rosaceae</taxon>
        <taxon>Amygdaloideae</taxon>
        <taxon>Amygdaleae</taxon>
        <taxon>Prunus</taxon>
    </lineage>
</organism>
<reference evidence="2" key="1">
    <citation type="journal article" date="2019" name="Science">
        <title>Mutation of a bHLH transcription factor allowed almond domestication.</title>
        <authorList>
            <person name="Sanchez-Perez R."/>
            <person name="Pavan S."/>
            <person name="Mazzeo R."/>
            <person name="Moldovan C."/>
            <person name="Aiese Cigliano R."/>
            <person name="Del Cueto J."/>
            <person name="Ricciardi F."/>
            <person name="Lotti C."/>
            <person name="Ricciardi L."/>
            <person name="Dicenta F."/>
            <person name="Lopez-Marques R.L."/>
            <person name="Lindberg Moller B."/>
        </authorList>
    </citation>
    <scope>NUCLEOTIDE SEQUENCE</scope>
</reference>
<feature type="region of interest" description="Disordered" evidence="1">
    <location>
        <begin position="72"/>
        <end position="101"/>
    </location>
</feature>
<proteinExistence type="predicted"/>
<evidence type="ECO:0000256" key="1">
    <source>
        <dbReference type="SAM" id="MobiDB-lite"/>
    </source>
</evidence>
<feature type="compositionally biased region" description="Basic residues" evidence="1">
    <location>
        <begin position="7"/>
        <end position="17"/>
    </location>
</feature>
<dbReference type="EMBL" id="AP019297">
    <property type="protein sequence ID" value="BBG94896.1"/>
    <property type="molecule type" value="Genomic_DNA"/>
</dbReference>
<protein>
    <submittedName>
        <fullName evidence="2">Uncharacterized protein</fullName>
    </submittedName>
</protein>
<evidence type="ECO:0000313" key="2">
    <source>
        <dbReference type="EMBL" id="BBG94896.1"/>
    </source>
</evidence>
<feature type="compositionally biased region" description="Pro residues" evidence="1">
    <location>
        <begin position="18"/>
        <end position="29"/>
    </location>
</feature>
<feature type="region of interest" description="Disordered" evidence="1">
    <location>
        <begin position="1"/>
        <end position="29"/>
    </location>
</feature>
<feature type="non-terminal residue" evidence="2">
    <location>
        <position position="1"/>
    </location>
</feature>
<sequence>PCDPSPSRRRPGHHRPTRSPPWVPSGPPPCRRHNLTNLHLRAALSWPENHDFLRRFLRSHRNFQLKILLGIRGPADQQEKPSKGRFSSDHLGDSAEFSTEV</sequence>
<accession>A0A4Y1QSR5</accession>